<feature type="binding site" evidence="11">
    <location>
        <position position="197"/>
    </location>
    <ligand>
        <name>Zn(2+)</name>
        <dbReference type="ChEBI" id="CHEBI:29105"/>
    </ligand>
</feature>
<evidence type="ECO:0000256" key="6">
    <source>
        <dbReference type="ARBA" id="ARBA00022833"/>
    </source>
</evidence>
<reference evidence="12 13" key="1">
    <citation type="submission" date="2017-03" db="EMBL/GenBank/DDBJ databases">
        <title>Genomic and clinical evidence uncovers the enterohepatic species Helicobacter valdiviensis as a potential human intestinal pathogen.</title>
        <authorList>
            <person name="Fresia P."/>
            <person name="Jara R."/>
            <person name="Sierra R."/>
            <person name="Ferres I."/>
            <person name="Greif G."/>
            <person name="Iraola G."/>
            <person name="Collado L."/>
        </authorList>
    </citation>
    <scope>NUCLEOTIDE SEQUENCE [LARGE SCALE GENOMIC DNA]</scope>
    <source>
        <strain evidence="12 13">WBE14</strain>
    </source>
</reference>
<proteinExistence type="inferred from homology"/>
<dbReference type="GO" id="GO:0008270">
    <property type="term" value="F:zinc ion binding"/>
    <property type="evidence" value="ECO:0007669"/>
    <property type="project" value="UniProtKB-UniRule"/>
</dbReference>
<evidence type="ECO:0000256" key="9">
    <source>
        <dbReference type="ARBA" id="ARBA00039149"/>
    </source>
</evidence>
<comment type="pathway">
    <text evidence="1 11">Purine metabolism; 7-cyano-7-deazaguanine biosynthesis.</text>
</comment>
<dbReference type="PANTHER" id="PTHR42914">
    <property type="entry name" value="7-CYANO-7-DEAZAGUANINE SYNTHASE"/>
    <property type="match status" value="1"/>
</dbReference>
<dbReference type="PANTHER" id="PTHR42914:SF1">
    <property type="entry name" value="7-CYANO-7-DEAZAGUANINE SYNTHASE"/>
    <property type="match status" value="1"/>
</dbReference>
<dbReference type="Proteomes" id="UP000249746">
    <property type="component" value="Unassembled WGS sequence"/>
</dbReference>
<evidence type="ECO:0000256" key="7">
    <source>
        <dbReference type="ARBA" id="ARBA00022840"/>
    </source>
</evidence>
<comment type="similarity">
    <text evidence="8 11">Belongs to the QueC family.</text>
</comment>
<dbReference type="SUPFAM" id="SSF52402">
    <property type="entry name" value="Adenine nucleotide alpha hydrolases-like"/>
    <property type="match status" value="1"/>
</dbReference>
<dbReference type="EC" id="6.3.4.20" evidence="9 11"/>
<evidence type="ECO:0000256" key="1">
    <source>
        <dbReference type="ARBA" id="ARBA00005061"/>
    </source>
</evidence>
<keyword evidence="4 11" id="KW-0547">Nucleotide-binding</keyword>
<keyword evidence="3 11" id="KW-0479">Metal-binding</keyword>
<feature type="binding site" evidence="11">
    <location>
        <position position="189"/>
    </location>
    <ligand>
        <name>Zn(2+)</name>
        <dbReference type="ChEBI" id="CHEBI:29105"/>
    </ligand>
</feature>
<dbReference type="Gene3D" id="3.40.50.620">
    <property type="entry name" value="HUPs"/>
    <property type="match status" value="1"/>
</dbReference>
<keyword evidence="2 11" id="KW-0436">Ligase</keyword>
<gene>
    <name evidence="11" type="primary">queC</name>
    <name evidence="12" type="ORF">B6S12_08465</name>
</gene>
<evidence type="ECO:0000256" key="10">
    <source>
        <dbReference type="ARBA" id="ARBA00047890"/>
    </source>
</evidence>
<dbReference type="NCBIfam" id="TIGR00364">
    <property type="entry name" value="7-cyano-7-deazaguanine synthase QueC"/>
    <property type="match status" value="1"/>
</dbReference>
<evidence type="ECO:0000256" key="2">
    <source>
        <dbReference type="ARBA" id="ARBA00022598"/>
    </source>
</evidence>
<dbReference type="AlphaFoldDB" id="A0A2W6MWD9"/>
<keyword evidence="6 11" id="KW-0862">Zinc</keyword>
<evidence type="ECO:0000313" key="12">
    <source>
        <dbReference type="EMBL" id="PZT47538.1"/>
    </source>
</evidence>
<protein>
    <recommendedName>
        <fullName evidence="9 11">7-cyano-7-deazaguanine synthase</fullName>
        <ecNumber evidence="9 11">6.3.4.20</ecNumber>
    </recommendedName>
    <alternativeName>
        <fullName evidence="11">7-cyano-7-carbaguanine synthase</fullName>
    </alternativeName>
    <alternativeName>
        <fullName evidence="11">PreQ(0) synthase</fullName>
    </alternativeName>
    <alternativeName>
        <fullName evidence="11">Queuosine biosynthesis protein QueC</fullName>
    </alternativeName>
</protein>
<dbReference type="PIRSF" id="PIRSF006293">
    <property type="entry name" value="ExsB"/>
    <property type="match status" value="1"/>
</dbReference>
<keyword evidence="5 11" id="KW-0671">Queuosine biosynthesis</keyword>
<dbReference type="InterPro" id="IPR018317">
    <property type="entry name" value="QueC"/>
</dbReference>
<comment type="cofactor">
    <cofactor evidence="11">
        <name>Zn(2+)</name>
        <dbReference type="ChEBI" id="CHEBI:29105"/>
    </cofactor>
    <text evidence="11">Binds 1 zinc ion per subunit.</text>
</comment>
<dbReference type="RefSeq" id="WP_111230371.1">
    <property type="nucleotide sequence ID" value="NZ_NBIU01000029.1"/>
</dbReference>
<dbReference type="InterPro" id="IPR014729">
    <property type="entry name" value="Rossmann-like_a/b/a_fold"/>
</dbReference>
<feature type="binding site" evidence="11">
    <location>
        <begin position="8"/>
        <end position="18"/>
    </location>
    <ligand>
        <name>ATP</name>
        <dbReference type="ChEBI" id="CHEBI:30616"/>
    </ligand>
</feature>
<evidence type="ECO:0000256" key="3">
    <source>
        <dbReference type="ARBA" id="ARBA00022723"/>
    </source>
</evidence>
<feature type="binding site" evidence="11">
    <location>
        <position position="203"/>
    </location>
    <ligand>
        <name>Zn(2+)</name>
        <dbReference type="ChEBI" id="CHEBI:29105"/>
    </ligand>
</feature>
<keyword evidence="7 11" id="KW-0067">ATP-binding</keyword>
<dbReference type="GO" id="GO:0016879">
    <property type="term" value="F:ligase activity, forming carbon-nitrogen bonds"/>
    <property type="evidence" value="ECO:0007669"/>
    <property type="project" value="UniProtKB-UniRule"/>
</dbReference>
<feature type="binding site" evidence="11">
    <location>
        <position position="200"/>
    </location>
    <ligand>
        <name>Zn(2+)</name>
        <dbReference type="ChEBI" id="CHEBI:29105"/>
    </ligand>
</feature>
<dbReference type="HAMAP" id="MF_01633">
    <property type="entry name" value="QueC"/>
    <property type="match status" value="1"/>
</dbReference>
<evidence type="ECO:0000256" key="4">
    <source>
        <dbReference type="ARBA" id="ARBA00022741"/>
    </source>
</evidence>
<keyword evidence="13" id="KW-1185">Reference proteome</keyword>
<dbReference type="CDD" id="cd01995">
    <property type="entry name" value="QueC-like"/>
    <property type="match status" value="1"/>
</dbReference>
<accession>A0A2W6MWD9</accession>
<comment type="caution">
    <text evidence="12">The sequence shown here is derived from an EMBL/GenBank/DDBJ whole genome shotgun (WGS) entry which is preliminary data.</text>
</comment>
<dbReference type="GO" id="GO:0008616">
    <property type="term" value="P:tRNA queuosine(34) biosynthetic process"/>
    <property type="evidence" value="ECO:0007669"/>
    <property type="project" value="UniProtKB-UniRule"/>
</dbReference>
<evidence type="ECO:0000256" key="5">
    <source>
        <dbReference type="ARBA" id="ARBA00022785"/>
    </source>
</evidence>
<dbReference type="Pfam" id="PF06508">
    <property type="entry name" value="QueC"/>
    <property type="match status" value="1"/>
</dbReference>
<dbReference type="EMBL" id="NBIU01000029">
    <property type="protein sequence ID" value="PZT47538.1"/>
    <property type="molecule type" value="Genomic_DNA"/>
</dbReference>
<dbReference type="GO" id="GO:0005524">
    <property type="term" value="F:ATP binding"/>
    <property type="evidence" value="ECO:0007669"/>
    <property type="project" value="UniProtKB-UniRule"/>
</dbReference>
<comment type="function">
    <text evidence="11">Catalyzes the ATP-dependent conversion of 7-carboxy-7-deazaguanine (CDG) to 7-cyano-7-deazaguanine (preQ(0)).</text>
</comment>
<evidence type="ECO:0000256" key="11">
    <source>
        <dbReference type="HAMAP-Rule" id="MF_01633"/>
    </source>
</evidence>
<dbReference type="UniPathway" id="UPA00391"/>
<dbReference type="OrthoDB" id="9789567at2"/>
<name>A0A2W6MWD9_9HELI</name>
<comment type="catalytic activity">
    <reaction evidence="10 11">
        <text>7-carboxy-7-carbaguanine + NH4(+) + 2 ATP = 7-cyano-7-carbaguanine + 2 AMP + 2 diphosphate + 2 H(+)</text>
        <dbReference type="Rhea" id="RHEA:27982"/>
        <dbReference type="ChEBI" id="CHEBI:15378"/>
        <dbReference type="ChEBI" id="CHEBI:28938"/>
        <dbReference type="ChEBI" id="CHEBI:30616"/>
        <dbReference type="ChEBI" id="CHEBI:33019"/>
        <dbReference type="ChEBI" id="CHEBI:45075"/>
        <dbReference type="ChEBI" id="CHEBI:61036"/>
        <dbReference type="ChEBI" id="CHEBI:456215"/>
        <dbReference type="EC" id="6.3.4.20"/>
    </reaction>
</comment>
<evidence type="ECO:0000313" key="13">
    <source>
        <dbReference type="Proteomes" id="UP000249746"/>
    </source>
</evidence>
<organism evidence="12 13">
    <name type="scientific">Helicobacter valdiviensis</name>
    <dbReference type="NCBI Taxonomy" id="1458358"/>
    <lineage>
        <taxon>Bacteria</taxon>
        <taxon>Pseudomonadati</taxon>
        <taxon>Campylobacterota</taxon>
        <taxon>Epsilonproteobacteria</taxon>
        <taxon>Campylobacterales</taxon>
        <taxon>Helicobacteraceae</taxon>
        <taxon>Helicobacter</taxon>
    </lineage>
</organism>
<evidence type="ECO:0000256" key="8">
    <source>
        <dbReference type="ARBA" id="ARBA00037993"/>
    </source>
</evidence>
<sequence>MKKALCILSGGMDSTLCAYLAKKEGYEIVAIHFNYGQRTQKKEKECFDAICKELQVYKSYSLDMDFLKVIGGNALVDTNLAVPKNELGKVGEVPITYVPFRNGVFLSIAGSIAEKEECERIYIGVIEADGSGYPDCTGDFIKKAQEFINKGTKECYSVEICTPLLKMKKVDIVKKSLELGVPLELTWSCYEGEDEACGECDSCLLRLRGFREAQKEDKIPYKNSLNFLM</sequence>